<reference evidence="3" key="1">
    <citation type="journal article" date="2020" name="G3 (Bethesda)">
        <title>High-Quality Assemblies for Three Invasive Social Wasps from the &lt;i&gt;Vespula&lt;/i&gt; Genus.</title>
        <authorList>
            <person name="Harrop T.W.R."/>
            <person name="Guhlin J."/>
            <person name="McLaughlin G.M."/>
            <person name="Permina E."/>
            <person name="Stockwell P."/>
            <person name="Gilligan J."/>
            <person name="Le Lec M.F."/>
            <person name="Gruber M.A.M."/>
            <person name="Quinn O."/>
            <person name="Lovegrove M."/>
            <person name="Duncan E.J."/>
            <person name="Remnant E.J."/>
            <person name="Van Eeckhoven J."/>
            <person name="Graham B."/>
            <person name="Knapp R.A."/>
            <person name="Langford K.W."/>
            <person name="Kronenberg Z."/>
            <person name="Press M.O."/>
            <person name="Eacker S.M."/>
            <person name="Wilson-Rankin E.E."/>
            <person name="Purcell J."/>
            <person name="Lester P.J."/>
            <person name="Dearden P.K."/>
        </authorList>
    </citation>
    <scope>NUCLEOTIDE SEQUENCE</scope>
    <source>
        <strain evidence="3">Linc-1</strain>
    </source>
</reference>
<evidence type="ECO:0000313" key="4">
    <source>
        <dbReference type="Proteomes" id="UP000617340"/>
    </source>
</evidence>
<sequence length="119" mass="13559">MRKGLVGWLVGWGFWVEADAADSIIRRDCNRAGCTARKNGQARYPLGEKVRVIDGIQWFSCRKSFPGISMSRRVSGQVPNSPRVREGMKEGGKWKVQMVNEKEEEEEKKEEEEEKGNEG</sequence>
<feature type="chain" id="PRO_5032570402" description="Secreted protein" evidence="2">
    <location>
        <begin position="21"/>
        <end position="119"/>
    </location>
</feature>
<feature type="compositionally biased region" description="Basic and acidic residues" evidence="1">
    <location>
        <begin position="83"/>
        <end position="93"/>
    </location>
</feature>
<evidence type="ECO:0000313" key="3">
    <source>
        <dbReference type="EMBL" id="KAF7417997.1"/>
    </source>
</evidence>
<comment type="caution">
    <text evidence="3">The sequence shown here is derived from an EMBL/GenBank/DDBJ whole genome shotgun (WGS) entry which is preliminary data.</text>
</comment>
<keyword evidence="2" id="KW-0732">Signal</keyword>
<protein>
    <recommendedName>
        <fullName evidence="5">Secreted protein</fullName>
    </recommendedName>
</protein>
<dbReference type="Proteomes" id="UP000617340">
    <property type="component" value="Unassembled WGS sequence"/>
</dbReference>
<keyword evidence="4" id="KW-1185">Reference proteome</keyword>
<evidence type="ECO:0000256" key="1">
    <source>
        <dbReference type="SAM" id="MobiDB-lite"/>
    </source>
</evidence>
<gene>
    <name evidence="3" type="ORF">HZH68_000650</name>
</gene>
<evidence type="ECO:0000256" key="2">
    <source>
        <dbReference type="SAM" id="SignalP"/>
    </source>
</evidence>
<feature type="region of interest" description="Disordered" evidence="1">
    <location>
        <begin position="72"/>
        <end position="119"/>
    </location>
</feature>
<proteinExistence type="predicted"/>
<evidence type="ECO:0008006" key="5">
    <source>
        <dbReference type="Google" id="ProtNLM"/>
    </source>
</evidence>
<feature type="signal peptide" evidence="2">
    <location>
        <begin position="1"/>
        <end position="20"/>
    </location>
</feature>
<organism evidence="3 4">
    <name type="scientific">Vespula germanica</name>
    <name type="common">German yellow jacket</name>
    <name type="synonym">Paravespula germanica</name>
    <dbReference type="NCBI Taxonomy" id="30212"/>
    <lineage>
        <taxon>Eukaryota</taxon>
        <taxon>Metazoa</taxon>
        <taxon>Ecdysozoa</taxon>
        <taxon>Arthropoda</taxon>
        <taxon>Hexapoda</taxon>
        <taxon>Insecta</taxon>
        <taxon>Pterygota</taxon>
        <taxon>Neoptera</taxon>
        <taxon>Endopterygota</taxon>
        <taxon>Hymenoptera</taxon>
        <taxon>Apocrita</taxon>
        <taxon>Aculeata</taxon>
        <taxon>Vespoidea</taxon>
        <taxon>Vespidae</taxon>
        <taxon>Vespinae</taxon>
        <taxon>Vespula</taxon>
    </lineage>
</organism>
<accession>A0A834NU15</accession>
<dbReference type="AlphaFoldDB" id="A0A834NU15"/>
<name>A0A834NU15_VESGE</name>
<feature type="compositionally biased region" description="Acidic residues" evidence="1">
    <location>
        <begin position="102"/>
        <end position="119"/>
    </location>
</feature>
<dbReference type="EMBL" id="JACSDZ010000001">
    <property type="protein sequence ID" value="KAF7417997.1"/>
    <property type="molecule type" value="Genomic_DNA"/>
</dbReference>